<dbReference type="CDD" id="cd01949">
    <property type="entry name" value="GGDEF"/>
    <property type="match status" value="1"/>
</dbReference>
<dbReference type="Gene3D" id="3.30.450.20">
    <property type="entry name" value="PAS domain"/>
    <property type="match status" value="2"/>
</dbReference>
<reference evidence="4 5" key="1">
    <citation type="submission" date="2018-08" db="EMBL/GenBank/DDBJ databases">
        <title>Genomic Encyclopedia of Type Strains, Phase IV (KMG-IV): sequencing the most valuable type-strain genomes for metagenomic binning, comparative biology and taxonomic classification.</title>
        <authorList>
            <person name="Goeker M."/>
        </authorList>
    </citation>
    <scope>NUCLEOTIDE SEQUENCE [LARGE SCALE GENOMIC DNA]</scope>
    <source>
        <strain evidence="4 5">DSM 23923</strain>
    </source>
</reference>
<feature type="transmembrane region" description="Helical" evidence="1">
    <location>
        <begin position="71"/>
        <end position="89"/>
    </location>
</feature>
<dbReference type="Pfam" id="PF16927">
    <property type="entry name" value="HisKA_7TM"/>
    <property type="match status" value="1"/>
</dbReference>
<dbReference type="InterPro" id="IPR043128">
    <property type="entry name" value="Rev_trsase/Diguanyl_cyclase"/>
</dbReference>
<protein>
    <submittedName>
        <fullName evidence="4">Diguanylate cyclase (GGDEF)-like protein</fullName>
    </submittedName>
</protein>
<feature type="transmembrane region" description="Helical" evidence="1">
    <location>
        <begin position="101"/>
        <end position="125"/>
    </location>
</feature>
<keyword evidence="1" id="KW-0812">Transmembrane</keyword>
<dbReference type="OrthoDB" id="115048at2"/>
<dbReference type="SMART" id="SM00091">
    <property type="entry name" value="PAS"/>
    <property type="match status" value="2"/>
</dbReference>
<dbReference type="AlphaFoldDB" id="A0A347ZTZ8"/>
<dbReference type="Proteomes" id="UP000256388">
    <property type="component" value="Unassembled WGS sequence"/>
</dbReference>
<dbReference type="InterPro" id="IPR000700">
    <property type="entry name" value="PAS-assoc_C"/>
</dbReference>
<dbReference type="PROSITE" id="PS50887">
    <property type="entry name" value="GGDEF"/>
    <property type="match status" value="1"/>
</dbReference>
<keyword evidence="5" id="KW-1185">Reference proteome</keyword>
<dbReference type="Pfam" id="PF00990">
    <property type="entry name" value="GGDEF"/>
    <property type="match status" value="1"/>
</dbReference>
<evidence type="ECO:0000259" key="3">
    <source>
        <dbReference type="PROSITE" id="PS50887"/>
    </source>
</evidence>
<dbReference type="Gene3D" id="3.30.70.270">
    <property type="match status" value="1"/>
</dbReference>
<organism evidence="4 5">
    <name type="scientific">Pelolinea submarina</name>
    <dbReference type="NCBI Taxonomy" id="913107"/>
    <lineage>
        <taxon>Bacteria</taxon>
        <taxon>Bacillati</taxon>
        <taxon>Chloroflexota</taxon>
        <taxon>Anaerolineae</taxon>
        <taxon>Anaerolineales</taxon>
        <taxon>Anaerolineaceae</taxon>
        <taxon>Pelolinea</taxon>
    </lineage>
</organism>
<comment type="caution">
    <text evidence="4">The sequence shown here is derived from an EMBL/GenBank/DDBJ whole genome shotgun (WGS) entry which is preliminary data.</text>
</comment>
<dbReference type="InterPro" id="IPR000014">
    <property type="entry name" value="PAS"/>
</dbReference>
<evidence type="ECO:0000256" key="1">
    <source>
        <dbReference type="SAM" id="Phobius"/>
    </source>
</evidence>
<dbReference type="EMBL" id="QUMS01000001">
    <property type="protein sequence ID" value="REG10637.1"/>
    <property type="molecule type" value="Genomic_DNA"/>
</dbReference>
<sequence length="646" mass="73521">MNFTATNLTYLYFGSLLISLLNIYTLLERQQKVNFPWLVRAMFAIAIYNLFSLLDASSTTLDARILWSKLAYFGSIYISPLFLLFFINYPHKRLQLNWRMIAIILLIPTLTLIAVLTNELHHLIWVDIIPISGVPNAYLFLHGPFYWIGIGFDYICGIASVLLIILDMRQSSDKSRAQSRWLLFSSLFPFATSLVYDLGFTPIPGFEILPIGFSISGIGLVFSIIFLKIFDIIPVSRSLLVENLQDGLIIFDNLMQVVDINPAARKLLGIDQLDSGVGINDFPEIYLPALSEITKQTEIRIDGNPGKTLLFLPNTLLDDSAKPAGSMFVIRDMTEIRAVETALQQSQSRYQSLIEDVLDISTVGICILDKDFKVVWINQADAIDWLGDRAQLLGKDFRSILKDYSPVDLKNGDRLIGEILMSYHSGYFIEDVEIRFRSRNTNHGKVLQYSSRPITIGFFTSGRIEQFIDISEQKSLQKKIELLAITDELTGIYNRRGLMEFGRHDFNRARRTHTNLGAVYFDIDHFKDLNDKYGHAEGDKILVEVIRRVKSCLRDMDTFARCGGDEFVILIPEADLQQTIEICHRIQNNVSDTPIKIVADFINIHLSLGVAQIRLQDNLTSLLNRADQTMYRAKQSGRGRIEICDE</sequence>
<dbReference type="InterPro" id="IPR029787">
    <property type="entry name" value="Nucleotide_cyclase"/>
</dbReference>
<feature type="transmembrane region" description="Helical" evidence="1">
    <location>
        <begin position="208"/>
        <end position="230"/>
    </location>
</feature>
<feature type="domain" description="GGDEF" evidence="3">
    <location>
        <begin position="514"/>
        <end position="646"/>
    </location>
</feature>
<evidence type="ECO:0000313" key="5">
    <source>
        <dbReference type="Proteomes" id="UP000256388"/>
    </source>
</evidence>
<dbReference type="InterPro" id="IPR000160">
    <property type="entry name" value="GGDEF_dom"/>
</dbReference>
<feature type="transmembrane region" description="Helical" evidence="1">
    <location>
        <begin position="145"/>
        <end position="166"/>
    </location>
</feature>
<evidence type="ECO:0000313" key="4">
    <source>
        <dbReference type="EMBL" id="REG10637.1"/>
    </source>
</evidence>
<dbReference type="PROSITE" id="PS50113">
    <property type="entry name" value="PAC"/>
    <property type="match status" value="1"/>
</dbReference>
<accession>A0A347ZTZ8</accession>
<dbReference type="SUPFAM" id="SSF55073">
    <property type="entry name" value="Nucleotide cyclase"/>
    <property type="match status" value="1"/>
</dbReference>
<dbReference type="FunFam" id="3.30.70.270:FF:000001">
    <property type="entry name" value="Diguanylate cyclase domain protein"/>
    <property type="match status" value="1"/>
</dbReference>
<evidence type="ECO:0000259" key="2">
    <source>
        <dbReference type="PROSITE" id="PS50113"/>
    </source>
</evidence>
<dbReference type="Pfam" id="PF13188">
    <property type="entry name" value="PAS_8"/>
    <property type="match status" value="1"/>
</dbReference>
<feature type="transmembrane region" description="Helical" evidence="1">
    <location>
        <begin position="178"/>
        <end position="196"/>
    </location>
</feature>
<dbReference type="PANTHER" id="PTHR45138:SF9">
    <property type="entry name" value="DIGUANYLATE CYCLASE DGCM-RELATED"/>
    <property type="match status" value="1"/>
</dbReference>
<dbReference type="NCBIfam" id="TIGR00254">
    <property type="entry name" value="GGDEF"/>
    <property type="match status" value="1"/>
</dbReference>
<keyword evidence="1" id="KW-1133">Transmembrane helix</keyword>
<feature type="transmembrane region" description="Helical" evidence="1">
    <location>
        <begin position="6"/>
        <end position="27"/>
    </location>
</feature>
<keyword evidence="1" id="KW-0472">Membrane</keyword>
<dbReference type="InterPro" id="IPR035965">
    <property type="entry name" value="PAS-like_dom_sf"/>
</dbReference>
<proteinExistence type="predicted"/>
<dbReference type="SMART" id="SM00267">
    <property type="entry name" value="GGDEF"/>
    <property type="match status" value="1"/>
</dbReference>
<gene>
    <name evidence="4" type="ORF">DFR64_0496</name>
</gene>
<name>A0A347ZTZ8_9CHLR</name>
<dbReference type="RefSeq" id="WP_116223804.1">
    <property type="nucleotide sequence ID" value="NZ_AP018437.1"/>
</dbReference>
<dbReference type="PANTHER" id="PTHR45138">
    <property type="entry name" value="REGULATORY COMPONENTS OF SENSORY TRANSDUCTION SYSTEM"/>
    <property type="match status" value="1"/>
</dbReference>
<dbReference type="GO" id="GO:0052621">
    <property type="term" value="F:diguanylate cyclase activity"/>
    <property type="evidence" value="ECO:0007669"/>
    <property type="project" value="TreeGrafter"/>
</dbReference>
<dbReference type="InterPro" id="IPR031621">
    <property type="entry name" value="HisKA_7TM"/>
</dbReference>
<feature type="transmembrane region" description="Helical" evidence="1">
    <location>
        <begin position="34"/>
        <end position="51"/>
    </location>
</feature>
<dbReference type="InterPro" id="IPR050469">
    <property type="entry name" value="Diguanylate_Cyclase"/>
</dbReference>
<feature type="domain" description="PAC" evidence="2">
    <location>
        <begin position="295"/>
        <end position="345"/>
    </location>
</feature>
<dbReference type="SUPFAM" id="SSF55785">
    <property type="entry name" value="PYP-like sensor domain (PAS domain)"/>
    <property type="match status" value="1"/>
</dbReference>